<evidence type="ECO:0000256" key="7">
    <source>
        <dbReference type="ARBA" id="ARBA00022490"/>
    </source>
</evidence>
<keyword evidence="7 17" id="KW-0963">Cytoplasm</keyword>
<dbReference type="Proteomes" id="UP000216752">
    <property type="component" value="Chromosome"/>
</dbReference>
<accession>A0ABZ3IJZ0</accession>
<evidence type="ECO:0000256" key="17">
    <source>
        <dbReference type="HAMAP-Rule" id="MF_00639"/>
    </source>
</evidence>
<dbReference type="Gene3D" id="3.40.1190.10">
    <property type="entry name" value="Mur-like, catalytic domain"/>
    <property type="match status" value="1"/>
</dbReference>
<dbReference type="InterPro" id="IPR036615">
    <property type="entry name" value="Mur_ligase_C_dom_sf"/>
</dbReference>
<evidence type="ECO:0000256" key="14">
    <source>
        <dbReference type="ARBA" id="ARBA00030398"/>
    </source>
</evidence>
<dbReference type="Gene3D" id="3.40.50.720">
    <property type="entry name" value="NAD(P)-binding Rossmann-like Domain"/>
    <property type="match status" value="1"/>
</dbReference>
<feature type="domain" description="Mur ligase central" evidence="20">
    <location>
        <begin position="117"/>
        <end position="295"/>
    </location>
</feature>
<evidence type="ECO:0000313" key="21">
    <source>
        <dbReference type="EMBL" id="XFO66010.1"/>
    </source>
</evidence>
<comment type="pathway">
    <text evidence="3 17 18">Cell wall biogenesis; peptidoglycan biosynthesis.</text>
</comment>
<dbReference type="HAMAP" id="MF_00639">
    <property type="entry name" value="MurD"/>
    <property type="match status" value="1"/>
</dbReference>
<dbReference type="SUPFAM" id="SSF53244">
    <property type="entry name" value="MurD-like peptide ligases, peptide-binding domain"/>
    <property type="match status" value="1"/>
</dbReference>
<evidence type="ECO:0000256" key="10">
    <source>
        <dbReference type="ARBA" id="ARBA00022840"/>
    </source>
</evidence>
<keyword evidence="12 17" id="KW-0573">Peptidoglycan synthesis</keyword>
<evidence type="ECO:0000256" key="3">
    <source>
        <dbReference type="ARBA" id="ARBA00004752"/>
    </source>
</evidence>
<evidence type="ECO:0000313" key="22">
    <source>
        <dbReference type="Proteomes" id="UP000216752"/>
    </source>
</evidence>
<evidence type="ECO:0000259" key="19">
    <source>
        <dbReference type="Pfam" id="PF02875"/>
    </source>
</evidence>
<dbReference type="RefSeq" id="WP_245867615.1">
    <property type="nucleotide sequence ID" value="NZ_CP155573.1"/>
</dbReference>
<keyword evidence="13 17" id="KW-0961">Cell wall biogenesis/degradation</keyword>
<evidence type="ECO:0000256" key="5">
    <source>
        <dbReference type="ARBA" id="ARBA00012212"/>
    </source>
</evidence>
<dbReference type="InterPro" id="IPR005762">
    <property type="entry name" value="MurD"/>
</dbReference>
<keyword evidence="10 17" id="KW-0067">ATP-binding</keyword>
<feature type="binding site" evidence="17">
    <location>
        <begin position="119"/>
        <end position="125"/>
    </location>
    <ligand>
        <name>ATP</name>
        <dbReference type="ChEBI" id="CHEBI:30616"/>
    </ligand>
</feature>
<evidence type="ECO:0000256" key="18">
    <source>
        <dbReference type="RuleBase" id="RU003664"/>
    </source>
</evidence>
<dbReference type="EC" id="6.3.2.9" evidence="5 17"/>
<comment type="catalytic activity">
    <reaction evidence="16 17 18">
        <text>UDP-N-acetyl-alpha-D-muramoyl-L-alanine + D-glutamate + ATP = UDP-N-acetyl-alpha-D-muramoyl-L-alanyl-D-glutamate + ADP + phosphate + H(+)</text>
        <dbReference type="Rhea" id="RHEA:16429"/>
        <dbReference type="ChEBI" id="CHEBI:15378"/>
        <dbReference type="ChEBI" id="CHEBI:29986"/>
        <dbReference type="ChEBI" id="CHEBI:30616"/>
        <dbReference type="ChEBI" id="CHEBI:43474"/>
        <dbReference type="ChEBI" id="CHEBI:83898"/>
        <dbReference type="ChEBI" id="CHEBI:83900"/>
        <dbReference type="ChEBI" id="CHEBI:456216"/>
        <dbReference type="EC" id="6.3.2.9"/>
    </reaction>
</comment>
<evidence type="ECO:0000256" key="9">
    <source>
        <dbReference type="ARBA" id="ARBA00022741"/>
    </source>
</evidence>
<reference evidence="21" key="1">
    <citation type="submission" date="2024-05" db="EMBL/GenBank/DDBJ databases">
        <title>Isolation and characterization of Sporomusa carbonis sp. nov., a carboxydotrophic hydrogenogen in the genus of Sporomusa isolated from a charcoal burning pile.</title>
        <authorList>
            <person name="Boeer T."/>
            <person name="Rosenbaum F."/>
            <person name="Eysell L."/>
            <person name="Mueller V."/>
            <person name="Daniel R."/>
            <person name="Poehlein A."/>
        </authorList>
    </citation>
    <scope>NUCLEOTIDE SEQUENCE [LARGE SCALE GENOMIC DNA]</scope>
    <source>
        <strain evidence="21">DSM 10669</strain>
    </source>
</reference>
<dbReference type="Pfam" id="PF02875">
    <property type="entry name" value="Mur_ligase_C"/>
    <property type="match status" value="1"/>
</dbReference>
<dbReference type="Pfam" id="PF08245">
    <property type="entry name" value="Mur_ligase_M"/>
    <property type="match status" value="1"/>
</dbReference>
<dbReference type="SUPFAM" id="SSF51984">
    <property type="entry name" value="MurCD N-terminal domain"/>
    <property type="match status" value="1"/>
</dbReference>
<evidence type="ECO:0000256" key="8">
    <source>
        <dbReference type="ARBA" id="ARBA00022598"/>
    </source>
</evidence>
<keyword evidence="22" id="KW-1185">Reference proteome</keyword>
<evidence type="ECO:0000256" key="11">
    <source>
        <dbReference type="ARBA" id="ARBA00022960"/>
    </source>
</evidence>
<evidence type="ECO:0000256" key="6">
    <source>
        <dbReference type="ARBA" id="ARBA00015655"/>
    </source>
</evidence>
<keyword evidence="9 17" id="KW-0547">Nucleotide-binding</keyword>
<dbReference type="Pfam" id="PF21799">
    <property type="entry name" value="MurD-like_N"/>
    <property type="match status" value="1"/>
</dbReference>
<dbReference type="Gene3D" id="3.90.190.20">
    <property type="entry name" value="Mur ligase, C-terminal domain"/>
    <property type="match status" value="1"/>
</dbReference>
<comment type="similarity">
    <text evidence="4 17">Belongs to the MurCDEF family.</text>
</comment>
<keyword evidence="11 17" id="KW-0133">Cell shape</keyword>
<keyword evidence="8 17" id="KW-0436">Ligase</keyword>
<dbReference type="InterPro" id="IPR004101">
    <property type="entry name" value="Mur_ligase_C"/>
</dbReference>
<gene>
    <name evidence="17 21" type="primary">murD</name>
    <name evidence="21" type="ORF">SPSIL_021580</name>
</gene>
<evidence type="ECO:0000256" key="12">
    <source>
        <dbReference type="ARBA" id="ARBA00022984"/>
    </source>
</evidence>
<comment type="function">
    <text evidence="1 17 18">Cell wall formation. Catalyzes the addition of glutamate to the nucleotide precursor UDP-N-acetylmuramoyl-L-alanine (UMA).</text>
</comment>
<evidence type="ECO:0000256" key="16">
    <source>
        <dbReference type="ARBA" id="ARBA00047632"/>
    </source>
</evidence>
<feature type="domain" description="Mur ligase C-terminal" evidence="19">
    <location>
        <begin position="317"/>
        <end position="431"/>
    </location>
</feature>
<protein>
    <recommendedName>
        <fullName evidence="6 17">UDP-N-acetylmuramoylalanine--D-glutamate ligase</fullName>
        <ecNumber evidence="5 17">6.3.2.9</ecNumber>
    </recommendedName>
    <alternativeName>
        <fullName evidence="15 17">D-glutamic acid-adding enzyme</fullName>
    </alternativeName>
    <alternativeName>
        <fullName evidence="14 17">UDP-N-acetylmuramoyl-L-alanyl-D-glutamate synthetase</fullName>
    </alternativeName>
</protein>
<name>A0ABZ3IJZ0_9FIRM</name>
<dbReference type="NCBIfam" id="TIGR01087">
    <property type="entry name" value="murD"/>
    <property type="match status" value="1"/>
</dbReference>
<sequence length="455" mass="49358">MIRQTEFANKQILVLGAGISGLSVAKILRQLGARVIISDAKSIDQFDQDFSELQAAGIALVLGNQNEKLLDDIDYLVVSPGISIYIPLVVTAKKRGICVMSEVEVAYRLSEAPMIAITGTNGKTTTTTLVGEMLKTTGHQVGVGGNIGDALSEQALASRSDGFVVAEISSFQLEGVSEFRPHIAAILNLTPDHLDRHHTMAVYQQMKEQVFSRQEASDYLILNYDDMAVRDMAKRAKGKVVYFSRQQRLAAGIYIENGTMKINLDGNSSEICAVNDIKIKGGHNVENALAACGVAYFAGVRPEAMAEVLKTFSGVEHRIELTAEIAGIAYYNDSKATNPESAIKALEAFDGHIILIAGGRDKNTDLTAFMKLAKERVDHLILLGEALQRFAEAATLQGVNNIHKVATFAEAVTLAHKLAQPPQVVVLSPACASYDMFNNYEERGKAFKDLVRQLG</sequence>
<dbReference type="PANTHER" id="PTHR43692:SF1">
    <property type="entry name" value="UDP-N-ACETYLMURAMOYLALANINE--D-GLUTAMATE LIGASE"/>
    <property type="match status" value="1"/>
</dbReference>
<dbReference type="InterPro" id="IPR036565">
    <property type="entry name" value="Mur-like_cat_sf"/>
</dbReference>
<keyword evidence="17 18" id="KW-0132">Cell division</keyword>
<proteinExistence type="inferred from homology"/>
<organism evidence="21 22">
    <name type="scientific">Sporomusa silvacetica DSM 10669</name>
    <dbReference type="NCBI Taxonomy" id="1123289"/>
    <lineage>
        <taxon>Bacteria</taxon>
        <taxon>Bacillati</taxon>
        <taxon>Bacillota</taxon>
        <taxon>Negativicutes</taxon>
        <taxon>Selenomonadales</taxon>
        <taxon>Sporomusaceae</taxon>
        <taxon>Sporomusa</taxon>
    </lineage>
</organism>
<dbReference type="EMBL" id="CP155573">
    <property type="protein sequence ID" value="XFO66010.1"/>
    <property type="molecule type" value="Genomic_DNA"/>
</dbReference>
<keyword evidence="17 18" id="KW-0131">Cell cycle</keyword>
<evidence type="ECO:0000256" key="4">
    <source>
        <dbReference type="ARBA" id="ARBA00010416"/>
    </source>
</evidence>
<dbReference type="InterPro" id="IPR013221">
    <property type="entry name" value="Mur_ligase_cen"/>
</dbReference>
<comment type="subcellular location">
    <subcellularLocation>
        <location evidence="2 17 18">Cytoplasm</location>
    </subcellularLocation>
</comment>
<evidence type="ECO:0000256" key="1">
    <source>
        <dbReference type="ARBA" id="ARBA00002734"/>
    </source>
</evidence>
<evidence type="ECO:0000256" key="13">
    <source>
        <dbReference type="ARBA" id="ARBA00023316"/>
    </source>
</evidence>
<evidence type="ECO:0000259" key="20">
    <source>
        <dbReference type="Pfam" id="PF08245"/>
    </source>
</evidence>
<evidence type="ECO:0000256" key="15">
    <source>
        <dbReference type="ARBA" id="ARBA00032324"/>
    </source>
</evidence>
<dbReference type="GO" id="GO:0008764">
    <property type="term" value="F:UDP-N-acetylmuramoylalanine-D-glutamate ligase activity"/>
    <property type="evidence" value="ECO:0007669"/>
    <property type="project" value="UniProtKB-EC"/>
</dbReference>
<evidence type="ECO:0000256" key="2">
    <source>
        <dbReference type="ARBA" id="ARBA00004496"/>
    </source>
</evidence>
<dbReference type="SUPFAM" id="SSF53623">
    <property type="entry name" value="MurD-like peptide ligases, catalytic domain"/>
    <property type="match status" value="1"/>
</dbReference>
<dbReference type="PANTHER" id="PTHR43692">
    <property type="entry name" value="UDP-N-ACETYLMURAMOYLALANINE--D-GLUTAMATE LIGASE"/>
    <property type="match status" value="1"/>
</dbReference>